<dbReference type="GO" id="GO:0003677">
    <property type="term" value="F:DNA binding"/>
    <property type="evidence" value="ECO:0007669"/>
    <property type="project" value="InterPro"/>
</dbReference>
<evidence type="ECO:0000256" key="5">
    <source>
        <dbReference type="ARBA" id="ARBA00023242"/>
    </source>
</evidence>
<dbReference type="InterPro" id="IPR054300">
    <property type="entry name" value="OB_DPOA2"/>
</dbReference>
<dbReference type="EMBL" id="KZ301974">
    <property type="protein sequence ID" value="PFH53387.1"/>
    <property type="molecule type" value="Genomic_DNA"/>
</dbReference>
<evidence type="ECO:0000313" key="9">
    <source>
        <dbReference type="EMBL" id="PFH53387.1"/>
    </source>
</evidence>
<dbReference type="PIRSF" id="PIRSF018300">
    <property type="entry name" value="DNA_pol_alph_2"/>
    <property type="match status" value="1"/>
</dbReference>
<dbReference type="GO" id="GO:0005658">
    <property type="term" value="C:alpha DNA polymerase:primase complex"/>
    <property type="evidence" value="ECO:0007669"/>
    <property type="project" value="TreeGrafter"/>
</dbReference>
<protein>
    <recommendedName>
        <fullName evidence="3 6">DNA polymerase alpha subunit B</fullName>
    </recommendedName>
</protein>
<evidence type="ECO:0000256" key="1">
    <source>
        <dbReference type="ARBA" id="ARBA00004123"/>
    </source>
</evidence>
<gene>
    <name evidence="9" type="ORF">AMATHDRAFT_137918</name>
</gene>
<dbReference type="PANTHER" id="PTHR23061">
    <property type="entry name" value="DNA POLYMERASE 2 ALPHA 70 KDA SUBUNIT"/>
    <property type="match status" value="1"/>
</dbReference>
<proteinExistence type="inferred from homology"/>
<dbReference type="STRING" id="703135.A0A2A9NY58"/>
<dbReference type="Gene3D" id="3.60.21.60">
    <property type="match status" value="1"/>
</dbReference>
<feature type="domain" description="DNA polymerase alpha subunit B OB" evidence="8">
    <location>
        <begin position="160"/>
        <end position="279"/>
    </location>
</feature>
<evidence type="ECO:0000256" key="6">
    <source>
        <dbReference type="PIRNR" id="PIRNR018300"/>
    </source>
</evidence>
<evidence type="ECO:0000313" key="10">
    <source>
        <dbReference type="Proteomes" id="UP000242287"/>
    </source>
</evidence>
<keyword evidence="5 6" id="KW-0539">Nucleus</keyword>
<organism evidence="9 10">
    <name type="scientific">Amanita thiersii Skay4041</name>
    <dbReference type="NCBI Taxonomy" id="703135"/>
    <lineage>
        <taxon>Eukaryota</taxon>
        <taxon>Fungi</taxon>
        <taxon>Dikarya</taxon>
        <taxon>Basidiomycota</taxon>
        <taxon>Agaricomycotina</taxon>
        <taxon>Agaricomycetes</taxon>
        <taxon>Agaricomycetidae</taxon>
        <taxon>Agaricales</taxon>
        <taxon>Pluteineae</taxon>
        <taxon>Amanitaceae</taxon>
        <taxon>Amanita</taxon>
    </lineage>
</organism>
<keyword evidence="4 6" id="KW-0235">DNA replication</keyword>
<dbReference type="OrthoDB" id="336885at2759"/>
<evidence type="ECO:0000256" key="4">
    <source>
        <dbReference type="ARBA" id="ARBA00022705"/>
    </source>
</evidence>
<evidence type="ECO:0000259" key="8">
    <source>
        <dbReference type="Pfam" id="PF22062"/>
    </source>
</evidence>
<comment type="similarity">
    <text evidence="2 6">Belongs to the DNA polymerase alpha subunit B family.</text>
</comment>
<name>A0A2A9NY58_9AGAR</name>
<dbReference type="GO" id="GO:0006270">
    <property type="term" value="P:DNA replication initiation"/>
    <property type="evidence" value="ECO:0007669"/>
    <property type="project" value="TreeGrafter"/>
</dbReference>
<dbReference type="AlphaFoldDB" id="A0A2A9NY58"/>
<accession>A0A2A9NY58</accession>
<dbReference type="PANTHER" id="PTHR23061:SF12">
    <property type="entry name" value="DNA POLYMERASE ALPHA SUBUNIT B"/>
    <property type="match status" value="1"/>
</dbReference>
<evidence type="ECO:0000259" key="7">
    <source>
        <dbReference type="Pfam" id="PF04042"/>
    </source>
</evidence>
<keyword evidence="10" id="KW-1185">Reference proteome</keyword>
<feature type="domain" description="DNA polymerase alpha/delta/epsilon subunit B" evidence="7">
    <location>
        <begin position="309"/>
        <end position="537"/>
    </location>
</feature>
<dbReference type="Pfam" id="PF04042">
    <property type="entry name" value="DNA_pol_E_B"/>
    <property type="match status" value="1"/>
</dbReference>
<dbReference type="Proteomes" id="UP000242287">
    <property type="component" value="Unassembled WGS sequence"/>
</dbReference>
<evidence type="ECO:0000256" key="3">
    <source>
        <dbReference type="ARBA" id="ARBA00018596"/>
    </source>
</evidence>
<sequence length="585" mass="64958">MTQELREGVSRVFADRLAGVDDKLIQECGAISYSFYELTCSSFLPGVSLCELYNMTPENFLWKWEASNVNFNSRSQDSELKLLTSDSIVAVKTLITRELLKDASKRKQPRTNATVLPANLKDSRFPTKGDSVSYRGPATDVLSRKKRAFRYMYEKVSERSEVLDERIEEIAELVREHYKISDFSDPSASTDEEVIVVGRIVQEAEAASSSSKLNDATIHLESSRMHGSGSRVPLRFSPFLKIRGCIRGAKSVGFFPGAITVLKGKNGGGGWFQVSEILGLPPPAPLLPAEPSHSKMELGMGGLPFSMCVACGPYTTDSNLQYKPRDSLFEYLKNSKPKVVLIMGPFVDSAHPRIKAGDADYPPSRIYQARFLNPLIAFLKESPESIVLLLPHVRDLLSDRAVYPQTEYPQHLTGDHPQIHLLPNPARFSINGVNFGATSVDVLFHLKREEFLKRGEEVTPIPPTSVEDTGADGMGNLCRYLLQQRSFYPLFPVPLDVSHEVNLDISHSEGLRMCDTDQNKYAPDILLVPSKLKEFCKTVHSTIAINPSYLSRARYATINVSAGTTPAMDRVKVELSKFKGGETTG</sequence>
<dbReference type="InterPro" id="IPR007185">
    <property type="entry name" value="DNA_pol_a/d/e_bsu"/>
</dbReference>
<dbReference type="Pfam" id="PF22062">
    <property type="entry name" value="OB_DPOA2"/>
    <property type="match status" value="1"/>
</dbReference>
<evidence type="ECO:0000256" key="2">
    <source>
        <dbReference type="ARBA" id="ARBA00007299"/>
    </source>
</evidence>
<dbReference type="InterPro" id="IPR016722">
    <property type="entry name" value="DNA_pol_alpha_bsu"/>
</dbReference>
<comment type="function">
    <text evidence="6">Accessory subunit of the DNA polymerase alpha complex (also known as the alpha DNA polymerase-primase complex) which plays an essential role in the initiation of DNA synthesis.</text>
</comment>
<reference evidence="9 10" key="1">
    <citation type="submission" date="2014-02" db="EMBL/GenBank/DDBJ databases">
        <title>Transposable element dynamics among asymbiotic and ectomycorrhizal Amanita fungi.</title>
        <authorList>
            <consortium name="DOE Joint Genome Institute"/>
            <person name="Hess J."/>
            <person name="Skrede I."/>
            <person name="Wolfe B."/>
            <person name="LaButti K."/>
            <person name="Ohm R.A."/>
            <person name="Grigoriev I.V."/>
            <person name="Pringle A."/>
        </authorList>
    </citation>
    <scope>NUCLEOTIDE SEQUENCE [LARGE SCALE GENOMIC DNA]</scope>
    <source>
        <strain evidence="9 10">SKay4041</strain>
    </source>
</reference>
<comment type="subcellular location">
    <subcellularLocation>
        <location evidence="1 6">Nucleus</location>
    </subcellularLocation>
</comment>